<evidence type="ECO:0000256" key="2">
    <source>
        <dbReference type="ARBA" id="ARBA00022801"/>
    </source>
</evidence>
<dbReference type="NCBIfam" id="NF008394">
    <property type="entry name" value="PRK11192.1"/>
    <property type="match status" value="1"/>
</dbReference>
<protein>
    <recommendedName>
        <fullName evidence="5">ATP-dependent RNA helicase SrmB</fullName>
        <ecNumber evidence="5">3.6.4.13</ecNumber>
    </recommendedName>
</protein>
<dbReference type="HAMAP" id="MF_00967">
    <property type="entry name" value="DEAD_helicase_SrmB"/>
    <property type="match status" value="1"/>
</dbReference>
<gene>
    <name evidence="5 11" type="primary">srmB</name>
    <name evidence="11" type="ORF">ACFO3I_09335</name>
</gene>
<dbReference type="InterPro" id="IPR050079">
    <property type="entry name" value="DEAD_box_RNA_helicase"/>
</dbReference>
<dbReference type="SMART" id="SM00487">
    <property type="entry name" value="DEXDc"/>
    <property type="match status" value="1"/>
</dbReference>
<sequence length="419" mass="46471">MTETLPTQEKVLFSVFDLAPELEQALQKAGFKEATSIQQLAIPGALEGRDLLASAPTGTGKTLAFLLPAIQYLLDFPRRDPGFARVLIMTPTRELAYQVFEQAQQLIAGTDLHAGVITGGVNYGSHKETLTKNNDILVATPGRLIEYLDNETFMADEVEVLILDEADRMLDMGFVGEMNRIIDEAKRRRQTLLFSATLEGIGIRRFAERALKEPLQLEADPPRRERGKITQWIHLADDAAHKLALLVHLLKQEDVKKAIVFVKTRERLATLTGQLQSADLRCNWLQGEMPQDKRQAAVAAFSEGKVRILVATDVAARGLDIDDITHVINYDMPRTADVYVHRIGRTGRAGKKGTAISLVEAHDIGAVGKIERYTEQALKRRVIEGLRPKHKEASPPTKKKKPKTAAKKKALKKAAKAKA</sequence>
<dbReference type="SUPFAM" id="SSF52540">
    <property type="entry name" value="P-loop containing nucleoside triphosphate hydrolases"/>
    <property type="match status" value="1"/>
</dbReference>
<dbReference type="Pfam" id="PF00270">
    <property type="entry name" value="DEAD"/>
    <property type="match status" value="1"/>
</dbReference>
<keyword evidence="5" id="KW-0963">Cytoplasm</keyword>
<evidence type="ECO:0000256" key="4">
    <source>
        <dbReference type="ARBA" id="ARBA00022840"/>
    </source>
</evidence>
<evidence type="ECO:0000256" key="6">
    <source>
        <dbReference type="PROSITE-ProRule" id="PRU00552"/>
    </source>
</evidence>
<evidence type="ECO:0000313" key="12">
    <source>
        <dbReference type="Proteomes" id="UP001595962"/>
    </source>
</evidence>
<dbReference type="PROSITE" id="PS51192">
    <property type="entry name" value="HELICASE_ATP_BIND_1"/>
    <property type="match status" value="1"/>
</dbReference>
<comment type="caution">
    <text evidence="11">The sequence shown here is derived from an EMBL/GenBank/DDBJ whole genome shotgun (WGS) entry which is preliminary data.</text>
</comment>
<dbReference type="Gene3D" id="3.40.50.300">
    <property type="entry name" value="P-loop containing nucleotide triphosphate hydrolases"/>
    <property type="match status" value="2"/>
</dbReference>
<dbReference type="PROSITE" id="PS51195">
    <property type="entry name" value="Q_MOTIF"/>
    <property type="match status" value="1"/>
</dbReference>
<comment type="similarity">
    <text evidence="5">Belongs to the DEAD box helicase family. SrmB subfamily.</text>
</comment>
<keyword evidence="2 5" id="KW-0378">Hydrolase</keyword>
<evidence type="ECO:0000256" key="1">
    <source>
        <dbReference type="ARBA" id="ARBA00022741"/>
    </source>
</evidence>
<dbReference type="GO" id="GO:0003724">
    <property type="term" value="F:RNA helicase activity"/>
    <property type="evidence" value="ECO:0007669"/>
    <property type="project" value="UniProtKB-EC"/>
</dbReference>
<dbReference type="InterPro" id="IPR001650">
    <property type="entry name" value="Helicase_C-like"/>
</dbReference>
<dbReference type="CDD" id="cd00268">
    <property type="entry name" value="DEADc"/>
    <property type="match status" value="1"/>
</dbReference>
<feature type="compositionally biased region" description="Basic and acidic residues" evidence="7">
    <location>
        <begin position="382"/>
        <end position="393"/>
    </location>
</feature>
<proteinExistence type="inferred from homology"/>
<evidence type="ECO:0000256" key="3">
    <source>
        <dbReference type="ARBA" id="ARBA00022806"/>
    </source>
</evidence>
<dbReference type="InterPro" id="IPR000629">
    <property type="entry name" value="RNA-helicase_DEAD-box_CS"/>
</dbReference>
<reference evidence="12" key="1">
    <citation type="journal article" date="2019" name="Int. J. Syst. Evol. Microbiol.">
        <title>The Global Catalogue of Microorganisms (GCM) 10K type strain sequencing project: providing services to taxonomists for standard genome sequencing and annotation.</title>
        <authorList>
            <consortium name="The Broad Institute Genomics Platform"/>
            <consortium name="The Broad Institute Genome Sequencing Center for Infectious Disease"/>
            <person name="Wu L."/>
            <person name="Ma J."/>
        </authorList>
    </citation>
    <scope>NUCLEOTIDE SEQUENCE [LARGE SCALE GENOMIC DNA]</scope>
    <source>
        <strain evidence="12">DT28</strain>
    </source>
</reference>
<evidence type="ECO:0000259" key="10">
    <source>
        <dbReference type="PROSITE" id="PS51195"/>
    </source>
</evidence>
<evidence type="ECO:0000256" key="5">
    <source>
        <dbReference type="HAMAP-Rule" id="MF_00967"/>
    </source>
</evidence>
<dbReference type="Pfam" id="PF00271">
    <property type="entry name" value="Helicase_C"/>
    <property type="match status" value="1"/>
</dbReference>
<dbReference type="SMART" id="SM00490">
    <property type="entry name" value="HELICc"/>
    <property type="match status" value="1"/>
</dbReference>
<feature type="domain" description="Helicase C-terminal" evidence="9">
    <location>
        <begin position="242"/>
        <end position="394"/>
    </location>
</feature>
<comment type="catalytic activity">
    <reaction evidence="5">
        <text>ATP + H2O = ADP + phosphate + H(+)</text>
        <dbReference type="Rhea" id="RHEA:13065"/>
        <dbReference type="ChEBI" id="CHEBI:15377"/>
        <dbReference type="ChEBI" id="CHEBI:15378"/>
        <dbReference type="ChEBI" id="CHEBI:30616"/>
        <dbReference type="ChEBI" id="CHEBI:43474"/>
        <dbReference type="ChEBI" id="CHEBI:456216"/>
        <dbReference type="EC" id="3.6.4.13"/>
    </reaction>
</comment>
<name>A0ABV9JLS7_9GAMM</name>
<keyword evidence="3 5" id="KW-0347">Helicase</keyword>
<keyword evidence="12" id="KW-1185">Reference proteome</keyword>
<dbReference type="RefSeq" id="WP_377333632.1">
    <property type="nucleotide sequence ID" value="NZ_JBHSGB010000009.1"/>
</dbReference>
<keyword evidence="4 5" id="KW-0067">ATP-binding</keyword>
<dbReference type="Proteomes" id="UP001595962">
    <property type="component" value="Unassembled WGS sequence"/>
</dbReference>
<dbReference type="InterPro" id="IPR011545">
    <property type="entry name" value="DEAD/DEAH_box_helicase_dom"/>
</dbReference>
<evidence type="ECO:0000259" key="8">
    <source>
        <dbReference type="PROSITE" id="PS51192"/>
    </source>
</evidence>
<comment type="function">
    <text evidence="5">DEAD-box RNA helicase involved in the assembly of the 50S ribosomal subunit at low temperature. Exhibits RNA-stimulated ATP hydrolysis and RNA unwinding activity.</text>
</comment>
<feature type="domain" description="DEAD-box RNA helicase Q" evidence="10">
    <location>
        <begin position="11"/>
        <end position="39"/>
    </location>
</feature>
<evidence type="ECO:0000256" key="7">
    <source>
        <dbReference type="SAM" id="MobiDB-lite"/>
    </source>
</evidence>
<dbReference type="EC" id="3.6.4.13" evidence="5"/>
<accession>A0ABV9JLS7</accession>
<evidence type="ECO:0000259" key="9">
    <source>
        <dbReference type="PROSITE" id="PS51194"/>
    </source>
</evidence>
<dbReference type="InterPro" id="IPR014014">
    <property type="entry name" value="RNA_helicase_DEAD_Q_motif"/>
</dbReference>
<dbReference type="PANTHER" id="PTHR47959">
    <property type="entry name" value="ATP-DEPENDENT RNA HELICASE RHLE-RELATED"/>
    <property type="match status" value="1"/>
</dbReference>
<organism evidence="11 12">
    <name type="scientific">Rheinheimera marina</name>
    <dbReference type="NCBI Taxonomy" id="1774958"/>
    <lineage>
        <taxon>Bacteria</taxon>
        <taxon>Pseudomonadati</taxon>
        <taxon>Pseudomonadota</taxon>
        <taxon>Gammaproteobacteria</taxon>
        <taxon>Chromatiales</taxon>
        <taxon>Chromatiaceae</taxon>
        <taxon>Rheinheimera</taxon>
    </lineage>
</organism>
<feature type="short sequence motif" description="Q motif" evidence="6">
    <location>
        <begin position="11"/>
        <end position="39"/>
    </location>
</feature>
<comment type="subcellular location">
    <subcellularLocation>
        <location evidence="5">Cytoplasm</location>
    </subcellularLocation>
</comment>
<dbReference type="InterPro" id="IPR014001">
    <property type="entry name" value="Helicase_ATP-bd"/>
</dbReference>
<feature type="compositionally biased region" description="Basic residues" evidence="7">
    <location>
        <begin position="397"/>
        <end position="419"/>
    </location>
</feature>
<dbReference type="InterPro" id="IPR028621">
    <property type="entry name" value="DEAD_helicase_SrmB"/>
</dbReference>
<dbReference type="PANTHER" id="PTHR47959:SF3">
    <property type="entry name" value="ATP-DEPENDENT RNA HELICASE SRMB"/>
    <property type="match status" value="1"/>
</dbReference>
<keyword evidence="1 5" id="KW-0547">Nucleotide-binding</keyword>
<comment type="subunit">
    <text evidence="5">Interacts with the 50S ribosomal subunit.</text>
</comment>
<feature type="region of interest" description="Disordered" evidence="7">
    <location>
        <begin position="382"/>
        <end position="419"/>
    </location>
</feature>
<dbReference type="CDD" id="cd18787">
    <property type="entry name" value="SF2_C_DEAD"/>
    <property type="match status" value="1"/>
</dbReference>
<dbReference type="EMBL" id="JBHSGB010000009">
    <property type="protein sequence ID" value="MFC4655215.1"/>
    <property type="molecule type" value="Genomic_DNA"/>
</dbReference>
<keyword evidence="5" id="KW-0690">Ribosome biogenesis</keyword>
<dbReference type="InterPro" id="IPR027417">
    <property type="entry name" value="P-loop_NTPase"/>
</dbReference>
<dbReference type="PROSITE" id="PS51194">
    <property type="entry name" value="HELICASE_CTER"/>
    <property type="match status" value="1"/>
</dbReference>
<dbReference type="PROSITE" id="PS00039">
    <property type="entry name" value="DEAD_ATP_HELICASE"/>
    <property type="match status" value="1"/>
</dbReference>
<feature type="domain" description="Helicase ATP-binding" evidence="8">
    <location>
        <begin position="42"/>
        <end position="198"/>
    </location>
</feature>
<dbReference type="InterPro" id="IPR044742">
    <property type="entry name" value="DEAD/DEAH_RhlB"/>
</dbReference>
<evidence type="ECO:0000313" key="11">
    <source>
        <dbReference type="EMBL" id="MFC4655215.1"/>
    </source>
</evidence>
<dbReference type="GO" id="GO:0016787">
    <property type="term" value="F:hydrolase activity"/>
    <property type="evidence" value="ECO:0007669"/>
    <property type="project" value="UniProtKB-KW"/>
</dbReference>